<sequence length="414" mass="45912">MTRGRADALPSSIDAAAQPVADKNRIRSIDILRGIALFGVLVVNLVDEFRVSLFQQFLPYQPSPLPLEGAIARFISMFLEMKAFALFSILFGVGLAIQFERLARRGPRRRLLIRRLLILLAIGLAHLLLLWNGDILTEYALAGFVVLPFLWVPARAAALAAAGLLTFYAAMPALSLPIAWPSVAWLQHHVVAANHVYATGTYGRIVCFSWAELPYILSLHVYVFPRTLGLFLLGMVAWRTGVLRDPQRHRRLLSAVAGFGLILGTLMGMPDVLRTVAPWLTSAAASACLANAANIFMGLGYTAAVIVLVEFTRASRVLRVFAPLGRMAFTNYLMQSVIFTWVFFGYGLGYFGRMGLVEALVLGVVVYMCQIGLSAVWLRRYRFGPVEWLWRTCMYGARQPMTPSSTARQVSLLR</sequence>
<feature type="transmembrane region" description="Helical" evidence="1">
    <location>
        <begin position="135"/>
        <end position="152"/>
    </location>
</feature>
<keyword evidence="1" id="KW-0812">Transmembrane</keyword>
<evidence type="ECO:0000256" key="1">
    <source>
        <dbReference type="SAM" id="Phobius"/>
    </source>
</evidence>
<dbReference type="InterPro" id="IPR007349">
    <property type="entry name" value="DUF418"/>
</dbReference>
<keyword evidence="4" id="KW-1185">Reference proteome</keyword>
<evidence type="ECO:0000259" key="2">
    <source>
        <dbReference type="Pfam" id="PF04235"/>
    </source>
</evidence>
<dbReference type="InterPro" id="IPR052529">
    <property type="entry name" value="Bact_Transport_Assoc"/>
</dbReference>
<accession>A0ABW8JE56</accession>
<dbReference type="RefSeq" id="WP_404616106.1">
    <property type="nucleotide sequence ID" value="NZ_JADIKK010000008.1"/>
</dbReference>
<feature type="domain" description="DUF418" evidence="2">
    <location>
        <begin position="238"/>
        <end position="396"/>
    </location>
</feature>
<dbReference type="PANTHER" id="PTHR30590">
    <property type="entry name" value="INNER MEMBRANE PROTEIN"/>
    <property type="match status" value="1"/>
</dbReference>
<protein>
    <submittedName>
        <fullName evidence="3">DUF418 domain-containing protein</fullName>
    </submittedName>
</protein>
<gene>
    <name evidence="3" type="ORF">ISP25_19610</name>
</gene>
<proteinExistence type="predicted"/>
<feature type="transmembrane region" description="Helical" evidence="1">
    <location>
        <begin position="31"/>
        <end position="51"/>
    </location>
</feature>
<reference evidence="3 4" key="1">
    <citation type="submission" date="2020-10" db="EMBL/GenBank/DDBJ databases">
        <title>Phylogeny of dyella-like bacteria.</title>
        <authorList>
            <person name="Fu J."/>
        </authorList>
    </citation>
    <scope>NUCLEOTIDE SEQUENCE [LARGE SCALE GENOMIC DNA]</scope>
    <source>
        <strain evidence="3 4">KACC 19113</strain>
    </source>
</reference>
<evidence type="ECO:0000313" key="4">
    <source>
        <dbReference type="Proteomes" id="UP001620339"/>
    </source>
</evidence>
<evidence type="ECO:0000313" key="3">
    <source>
        <dbReference type="EMBL" id="MFK2879284.1"/>
    </source>
</evidence>
<feature type="transmembrane region" description="Helical" evidence="1">
    <location>
        <begin position="71"/>
        <end position="99"/>
    </location>
</feature>
<dbReference type="Proteomes" id="UP001620339">
    <property type="component" value="Unassembled WGS sequence"/>
</dbReference>
<feature type="transmembrane region" description="Helical" evidence="1">
    <location>
        <begin position="332"/>
        <end position="351"/>
    </location>
</feature>
<feature type="transmembrane region" description="Helical" evidence="1">
    <location>
        <begin position="159"/>
        <end position="180"/>
    </location>
</feature>
<dbReference type="PANTHER" id="PTHR30590:SF2">
    <property type="entry name" value="INNER MEMBRANE PROTEIN"/>
    <property type="match status" value="1"/>
</dbReference>
<organism evidence="3 4">
    <name type="scientific">Rhodanobacter hydrolyticus</name>
    <dbReference type="NCBI Taxonomy" id="2250595"/>
    <lineage>
        <taxon>Bacteria</taxon>
        <taxon>Pseudomonadati</taxon>
        <taxon>Pseudomonadota</taxon>
        <taxon>Gammaproteobacteria</taxon>
        <taxon>Lysobacterales</taxon>
        <taxon>Rhodanobacteraceae</taxon>
        <taxon>Rhodanobacter</taxon>
    </lineage>
</organism>
<dbReference type="Pfam" id="PF04235">
    <property type="entry name" value="DUF418"/>
    <property type="match status" value="1"/>
</dbReference>
<dbReference type="EMBL" id="JADIKK010000008">
    <property type="protein sequence ID" value="MFK2879284.1"/>
    <property type="molecule type" value="Genomic_DNA"/>
</dbReference>
<feature type="transmembrane region" description="Helical" evidence="1">
    <location>
        <begin position="289"/>
        <end position="311"/>
    </location>
</feature>
<keyword evidence="1" id="KW-1133">Transmembrane helix</keyword>
<feature type="transmembrane region" description="Helical" evidence="1">
    <location>
        <begin position="252"/>
        <end position="269"/>
    </location>
</feature>
<name>A0ABW8JE56_9GAMM</name>
<keyword evidence="1" id="KW-0472">Membrane</keyword>
<feature type="transmembrane region" description="Helical" evidence="1">
    <location>
        <begin position="357"/>
        <end position="378"/>
    </location>
</feature>
<feature type="transmembrane region" description="Helical" evidence="1">
    <location>
        <begin position="219"/>
        <end position="240"/>
    </location>
</feature>
<comment type="caution">
    <text evidence="3">The sequence shown here is derived from an EMBL/GenBank/DDBJ whole genome shotgun (WGS) entry which is preliminary data.</text>
</comment>
<feature type="transmembrane region" description="Helical" evidence="1">
    <location>
        <begin position="111"/>
        <end position="129"/>
    </location>
</feature>